<feature type="region of interest" description="Disordered" evidence="3">
    <location>
        <begin position="1"/>
        <end position="22"/>
    </location>
</feature>
<dbReference type="InterPro" id="IPR012310">
    <property type="entry name" value="DNA_ligase_ATP-dep_cent"/>
</dbReference>
<dbReference type="PROSITE" id="PS50160">
    <property type="entry name" value="DNA_LIGASE_A3"/>
    <property type="match status" value="1"/>
</dbReference>
<evidence type="ECO:0000256" key="2">
    <source>
        <dbReference type="ARBA" id="ARBA00022598"/>
    </source>
</evidence>
<dbReference type="RefSeq" id="WP_379659280.1">
    <property type="nucleotide sequence ID" value="NZ_JBHUCO010000038.1"/>
</dbReference>
<dbReference type="PANTHER" id="PTHR45674">
    <property type="entry name" value="DNA LIGASE 1/3 FAMILY MEMBER"/>
    <property type="match status" value="1"/>
</dbReference>
<dbReference type="InterPro" id="IPR050191">
    <property type="entry name" value="ATP-dep_DNA_ligase"/>
</dbReference>
<feature type="region of interest" description="Disordered" evidence="3">
    <location>
        <begin position="297"/>
        <end position="379"/>
    </location>
</feature>
<evidence type="ECO:0000256" key="3">
    <source>
        <dbReference type="SAM" id="MobiDB-lite"/>
    </source>
</evidence>
<dbReference type="CDD" id="cd07905">
    <property type="entry name" value="Adenylation_DNA_ligase_LigC"/>
    <property type="match status" value="1"/>
</dbReference>
<evidence type="ECO:0000313" key="5">
    <source>
        <dbReference type="EMBL" id="MFD1521749.1"/>
    </source>
</evidence>
<feature type="domain" description="ATP-dependent DNA ligase family profile" evidence="4">
    <location>
        <begin position="122"/>
        <end position="247"/>
    </location>
</feature>
<dbReference type="EMBL" id="JBHUCO010000038">
    <property type="protein sequence ID" value="MFD1521749.1"/>
    <property type="molecule type" value="Genomic_DNA"/>
</dbReference>
<protein>
    <recommendedName>
        <fullName evidence="4">ATP-dependent DNA ligase family profile domain-containing protein</fullName>
    </recommendedName>
</protein>
<dbReference type="Gene3D" id="3.30.470.30">
    <property type="entry name" value="DNA ligase/mRNA capping enzyme"/>
    <property type="match status" value="1"/>
</dbReference>
<gene>
    <name evidence="5" type="ORF">ACFSJD_29925</name>
</gene>
<comment type="similarity">
    <text evidence="1">Belongs to the ATP-dependent DNA ligase family.</text>
</comment>
<comment type="caution">
    <text evidence="5">The sequence shown here is derived from an EMBL/GenBank/DDBJ whole genome shotgun (WGS) entry which is preliminary data.</text>
</comment>
<dbReference type="SUPFAM" id="SSF56091">
    <property type="entry name" value="DNA ligase/mRNA capping enzyme, catalytic domain"/>
    <property type="match status" value="1"/>
</dbReference>
<name>A0ABW4F2R8_9PSEU</name>
<accession>A0ABW4F2R8</accession>
<keyword evidence="2" id="KW-0436">Ligase</keyword>
<keyword evidence="6" id="KW-1185">Reference proteome</keyword>
<dbReference type="Pfam" id="PF01068">
    <property type="entry name" value="DNA_ligase_A_M"/>
    <property type="match status" value="1"/>
</dbReference>
<organism evidence="5 6">
    <name type="scientific">Pseudonocardia yunnanensis</name>
    <dbReference type="NCBI Taxonomy" id="58107"/>
    <lineage>
        <taxon>Bacteria</taxon>
        <taxon>Bacillati</taxon>
        <taxon>Actinomycetota</taxon>
        <taxon>Actinomycetes</taxon>
        <taxon>Pseudonocardiales</taxon>
        <taxon>Pseudonocardiaceae</taxon>
        <taxon>Pseudonocardia</taxon>
    </lineage>
</organism>
<dbReference type="PANTHER" id="PTHR45674:SF4">
    <property type="entry name" value="DNA LIGASE 1"/>
    <property type="match status" value="1"/>
</dbReference>
<sequence length="407" mass="44220">MRSCPFEPLPDSGRDRPAPEQQTVCRRGTRKYLVRAPDLPTAGPWAFEPKFDGFRAIATADRRRVRLHSRQNRPLTRYFPEIVSAIADQFAGHVVLDGELVVCRTAGLDFMALQRRLTATRHAATEMPATFVMFDVLAAGGTDLRTHPYRIRRALLLQLLDDAAPPLAVVPMTTDGQAARAWLTGHLDAGIEGVVAKRLDHGYLPARRAWRKVKTRTSAEAVVGGVLGPLTTPVALVLGRRDNAGRLRVAGRTGPLPRAARPAIGALLRTADEQHPWPSMLPPARFRDAAPVEYTRVNQQSSWNSPSTQHLTSCAVGPSGGTQPPSAESATTYKPTTCRSFGASCTSSSGQLRDPQTPRSESLAGPKPADHRALHPHSPDLSMKSALRIYGACCEVVDGRALRADPR</sequence>
<evidence type="ECO:0000313" key="6">
    <source>
        <dbReference type="Proteomes" id="UP001597114"/>
    </source>
</evidence>
<dbReference type="InterPro" id="IPR044119">
    <property type="entry name" value="Adenylation_LigC-like"/>
</dbReference>
<evidence type="ECO:0000256" key="1">
    <source>
        <dbReference type="ARBA" id="ARBA00007572"/>
    </source>
</evidence>
<evidence type="ECO:0000259" key="4">
    <source>
        <dbReference type="PROSITE" id="PS50160"/>
    </source>
</evidence>
<dbReference type="Proteomes" id="UP001597114">
    <property type="component" value="Unassembled WGS sequence"/>
</dbReference>
<feature type="compositionally biased region" description="Polar residues" evidence="3">
    <location>
        <begin position="321"/>
        <end position="351"/>
    </location>
</feature>
<feature type="compositionally biased region" description="Polar residues" evidence="3">
    <location>
        <begin position="297"/>
        <end position="312"/>
    </location>
</feature>
<reference evidence="6" key="1">
    <citation type="journal article" date="2019" name="Int. J. Syst. Evol. Microbiol.">
        <title>The Global Catalogue of Microorganisms (GCM) 10K type strain sequencing project: providing services to taxonomists for standard genome sequencing and annotation.</title>
        <authorList>
            <consortium name="The Broad Institute Genomics Platform"/>
            <consortium name="The Broad Institute Genome Sequencing Center for Infectious Disease"/>
            <person name="Wu L."/>
            <person name="Ma J."/>
        </authorList>
    </citation>
    <scope>NUCLEOTIDE SEQUENCE [LARGE SCALE GENOMIC DNA]</scope>
    <source>
        <strain evidence="6">CCM 7043</strain>
    </source>
</reference>
<dbReference type="Gene3D" id="3.30.1490.70">
    <property type="match status" value="1"/>
</dbReference>
<proteinExistence type="inferred from homology"/>